<dbReference type="Pfam" id="PF00295">
    <property type="entry name" value="Glyco_hydro_28"/>
    <property type="match status" value="1"/>
</dbReference>
<evidence type="ECO:0000256" key="1">
    <source>
        <dbReference type="ARBA" id="ARBA00004191"/>
    </source>
</evidence>
<dbReference type="InterPro" id="IPR011050">
    <property type="entry name" value="Pectin_lyase_fold/virulence"/>
</dbReference>
<organism evidence="12 13">
    <name type="scientific">Acacia crassicarpa</name>
    <name type="common">northern wattle</name>
    <dbReference type="NCBI Taxonomy" id="499986"/>
    <lineage>
        <taxon>Eukaryota</taxon>
        <taxon>Viridiplantae</taxon>
        <taxon>Streptophyta</taxon>
        <taxon>Embryophyta</taxon>
        <taxon>Tracheophyta</taxon>
        <taxon>Spermatophyta</taxon>
        <taxon>Magnoliopsida</taxon>
        <taxon>eudicotyledons</taxon>
        <taxon>Gunneridae</taxon>
        <taxon>Pentapetalae</taxon>
        <taxon>rosids</taxon>
        <taxon>fabids</taxon>
        <taxon>Fabales</taxon>
        <taxon>Fabaceae</taxon>
        <taxon>Caesalpinioideae</taxon>
        <taxon>mimosoid clade</taxon>
        <taxon>Acacieae</taxon>
        <taxon>Acacia</taxon>
    </lineage>
</organism>
<sequence length="480" mass="49815">MAAKAFSLFSIVFLSCSILAASSRSLGHPRSLIQAAAPAIPAVRDADLATPDARAAPANAPTVGVAPAAAPDATPSADAAPATASIGASPAAPTGAAPDTSGLTVFNVKTFGAKADNKTDNAMAFIHAWIAACKNSTTPSKVLIPAGVFVAGPTIFEGPCTSPKPVTVEVLGTVVSTVDPSDFVSPEWFSFEHVDGLVITGNGIFDGQGPAFWPYNDCKGKSSTCVSLPSSLKFNVVSNVIVDGISSLNSKQFHFHIHESKNFTLRRLTITAPRNSPNTDGIHIGSANLVTVSDSVIGTGDDCISIGEGSTNVTIFNVTCGPGHGISVGSLGKRPDDESVSGVSVTNCTFKGTTNGARIKTMVGSSPREARSIFYQDLLMENVSNPIVIDQSYGSSKVRFSSKSLWKISDVHFKNIKGTTTTNSGVSFDCSMKNPCEDIEVADVHLTFLPTRKNTTFFSSCSNANPTFSGTLNPPACADA</sequence>
<dbReference type="PROSITE" id="PS51257">
    <property type="entry name" value="PROKAR_LIPOPROTEIN"/>
    <property type="match status" value="1"/>
</dbReference>
<dbReference type="SUPFAM" id="SSF51126">
    <property type="entry name" value="Pectin lyase-like"/>
    <property type="match status" value="1"/>
</dbReference>
<keyword evidence="11" id="KW-0732">Signal</keyword>
<accession>A0AAE1TEN7</accession>
<dbReference type="GO" id="GO:0071555">
    <property type="term" value="P:cell wall organization"/>
    <property type="evidence" value="ECO:0007669"/>
    <property type="project" value="UniProtKB-KW"/>
</dbReference>
<evidence type="ECO:0000256" key="5">
    <source>
        <dbReference type="ARBA" id="ARBA00022801"/>
    </source>
</evidence>
<comment type="caution">
    <text evidence="12">The sequence shown here is derived from an EMBL/GenBank/DDBJ whole genome shotgun (WGS) entry which is preliminary data.</text>
</comment>
<keyword evidence="4" id="KW-0964">Secreted</keyword>
<evidence type="ECO:0000313" key="13">
    <source>
        <dbReference type="Proteomes" id="UP001293593"/>
    </source>
</evidence>
<dbReference type="FunFam" id="2.160.20.10:FF:000004">
    <property type="entry name" value="Pectin lyase-like superfamily protein"/>
    <property type="match status" value="1"/>
</dbReference>
<dbReference type="Proteomes" id="UP001293593">
    <property type="component" value="Unassembled WGS sequence"/>
</dbReference>
<dbReference type="InterPro" id="IPR006626">
    <property type="entry name" value="PbH1"/>
</dbReference>
<dbReference type="Gene3D" id="2.160.20.10">
    <property type="entry name" value="Single-stranded right-handed beta-helix, Pectin lyase-like"/>
    <property type="match status" value="1"/>
</dbReference>
<keyword evidence="3" id="KW-0134">Cell wall</keyword>
<keyword evidence="5 9" id="KW-0378">Hydrolase</keyword>
<dbReference type="GO" id="GO:0004650">
    <property type="term" value="F:polygalacturonase activity"/>
    <property type="evidence" value="ECO:0007669"/>
    <property type="project" value="InterPro"/>
</dbReference>
<keyword evidence="6 9" id="KW-0326">Glycosidase</keyword>
<dbReference type="AlphaFoldDB" id="A0AAE1TEN7"/>
<feature type="signal peptide" evidence="11">
    <location>
        <begin position="1"/>
        <end position="22"/>
    </location>
</feature>
<evidence type="ECO:0000256" key="4">
    <source>
        <dbReference type="ARBA" id="ARBA00022525"/>
    </source>
</evidence>
<reference evidence="12" key="1">
    <citation type="submission" date="2023-10" db="EMBL/GenBank/DDBJ databases">
        <title>Chromosome-level genome of the transformable northern wattle, Acacia crassicarpa.</title>
        <authorList>
            <person name="Massaro I."/>
            <person name="Sinha N.R."/>
            <person name="Poethig S."/>
            <person name="Leichty A.R."/>
        </authorList>
    </citation>
    <scope>NUCLEOTIDE SEQUENCE</scope>
    <source>
        <strain evidence="12">Acra3RX</strain>
        <tissue evidence="12">Leaf</tissue>
    </source>
</reference>
<keyword evidence="7" id="KW-0961">Cell wall biogenesis/degradation</keyword>
<evidence type="ECO:0000313" key="12">
    <source>
        <dbReference type="EMBL" id="KAK4282527.1"/>
    </source>
</evidence>
<evidence type="ECO:0000256" key="6">
    <source>
        <dbReference type="ARBA" id="ARBA00023295"/>
    </source>
</evidence>
<dbReference type="InterPro" id="IPR000743">
    <property type="entry name" value="Glyco_hydro_28"/>
</dbReference>
<evidence type="ECO:0000256" key="7">
    <source>
        <dbReference type="ARBA" id="ARBA00023316"/>
    </source>
</evidence>
<evidence type="ECO:0000256" key="11">
    <source>
        <dbReference type="SAM" id="SignalP"/>
    </source>
</evidence>
<comment type="subcellular location">
    <subcellularLocation>
        <location evidence="1">Secreted</location>
        <location evidence="1">Cell wall</location>
    </subcellularLocation>
</comment>
<evidence type="ECO:0000256" key="8">
    <source>
        <dbReference type="PROSITE-ProRule" id="PRU10052"/>
    </source>
</evidence>
<dbReference type="InterPro" id="IPR012334">
    <property type="entry name" value="Pectin_lyas_fold"/>
</dbReference>
<evidence type="ECO:0000256" key="2">
    <source>
        <dbReference type="ARBA" id="ARBA00008834"/>
    </source>
</evidence>
<evidence type="ECO:0000256" key="9">
    <source>
        <dbReference type="RuleBase" id="RU361169"/>
    </source>
</evidence>
<evidence type="ECO:0000256" key="3">
    <source>
        <dbReference type="ARBA" id="ARBA00022512"/>
    </source>
</evidence>
<comment type="similarity">
    <text evidence="2 9">Belongs to the glycosyl hydrolase 28 family.</text>
</comment>
<dbReference type="PROSITE" id="PS00502">
    <property type="entry name" value="POLYGALACTURONASE"/>
    <property type="match status" value="1"/>
</dbReference>
<proteinExistence type="inferred from homology"/>
<protein>
    <recommendedName>
        <fullName evidence="14">Exopolygalacturonase</fullName>
    </recommendedName>
</protein>
<dbReference type="SMART" id="SM00710">
    <property type="entry name" value="PbH1"/>
    <property type="match status" value="6"/>
</dbReference>
<feature type="chain" id="PRO_5042027456" description="Exopolygalacturonase" evidence="11">
    <location>
        <begin position="23"/>
        <end position="480"/>
    </location>
</feature>
<feature type="region of interest" description="Disordered" evidence="10">
    <location>
        <begin position="54"/>
        <end position="97"/>
    </location>
</feature>
<keyword evidence="13" id="KW-1185">Reference proteome</keyword>
<feature type="active site" evidence="8">
    <location>
        <position position="324"/>
    </location>
</feature>
<name>A0AAE1TEN7_9FABA</name>
<dbReference type="PANTHER" id="PTHR31375">
    <property type="match status" value="1"/>
</dbReference>
<gene>
    <name evidence="12" type="ORF">QN277_013891</name>
</gene>
<evidence type="ECO:0008006" key="14">
    <source>
        <dbReference type="Google" id="ProtNLM"/>
    </source>
</evidence>
<dbReference type="GO" id="GO:0005975">
    <property type="term" value="P:carbohydrate metabolic process"/>
    <property type="evidence" value="ECO:0007669"/>
    <property type="project" value="InterPro"/>
</dbReference>
<dbReference type="EMBL" id="JAWXYG010000002">
    <property type="protein sequence ID" value="KAK4282527.1"/>
    <property type="molecule type" value="Genomic_DNA"/>
</dbReference>
<evidence type="ECO:0000256" key="10">
    <source>
        <dbReference type="SAM" id="MobiDB-lite"/>
    </source>
</evidence>